<protein>
    <submittedName>
        <fullName evidence="1">IS91 family transposase</fullName>
    </submittedName>
</protein>
<dbReference type="EMBL" id="SLUB01000007">
    <property type="protein sequence ID" value="THE13746.1"/>
    <property type="molecule type" value="Genomic_DNA"/>
</dbReference>
<name>A0A4S3PWC3_9BACI</name>
<dbReference type="AlphaFoldDB" id="A0A4S3PWC3"/>
<dbReference type="Proteomes" id="UP000306477">
    <property type="component" value="Unassembled WGS sequence"/>
</dbReference>
<organism evidence="1 2">
    <name type="scientific">Bacillus timonensis</name>
    <dbReference type="NCBI Taxonomy" id="1033734"/>
    <lineage>
        <taxon>Bacteria</taxon>
        <taxon>Bacillati</taxon>
        <taxon>Bacillota</taxon>
        <taxon>Bacilli</taxon>
        <taxon>Bacillales</taxon>
        <taxon>Bacillaceae</taxon>
        <taxon>Bacillus</taxon>
    </lineage>
</organism>
<keyword evidence="2" id="KW-1185">Reference proteome</keyword>
<comment type="caution">
    <text evidence="1">The sequence shown here is derived from an EMBL/GenBank/DDBJ whole genome shotgun (WGS) entry which is preliminary data.</text>
</comment>
<evidence type="ECO:0000313" key="1">
    <source>
        <dbReference type="EMBL" id="THE13746.1"/>
    </source>
</evidence>
<evidence type="ECO:0000313" key="2">
    <source>
        <dbReference type="Proteomes" id="UP000306477"/>
    </source>
</evidence>
<sequence length="35" mass="4463">MRRIFFDKHQHWEAFKRKHGAKIRPIVIKEVEKFR</sequence>
<gene>
    <name evidence="1" type="ORF">E1I69_05920</name>
</gene>
<reference evidence="1 2" key="1">
    <citation type="journal article" date="2019" name="Indoor Air">
        <title>Impacts of indoor surface finishes on bacterial viability.</title>
        <authorList>
            <person name="Hu J."/>
            <person name="Maamar S.B."/>
            <person name="Glawe A.J."/>
            <person name="Gottel N."/>
            <person name="Gilbert J.A."/>
            <person name="Hartmann E.M."/>
        </authorList>
    </citation>
    <scope>NUCLEOTIDE SEQUENCE [LARGE SCALE GENOMIC DNA]</scope>
    <source>
        <strain evidence="1 2">AF060A6</strain>
    </source>
</reference>
<accession>A0A4S3PWC3</accession>
<proteinExistence type="predicted"/>
<feature type="non-terminal residue" evidence="1">
    <location>
        <position position="35"/>
    </location>
</feature>